<dbReference type="Gene3D" id="3.80.10.10">
    <property type="entry name" value="Ribonuclease Inhibitor"/>
    <property type="match status" value="1"/>
</dbReference>
<sequence>MYRKVNPAPSSCSAGTYLSGSSCATCPADSYSNAGAYSCSSCPSGKYILDAGSSSTAHDSESDCQLSTCDAGAACGLCLMLIPTADCPIDGDAERMVRCDDSSVSIGGLCEGNSECGTSNDANNCGTGYDVYRKFNPDSGCVAGKFLSGGSCETCPANKYSESGAHSCFSCPLGKYITDDRLNYEDHQGQTDCQSCTAGKYLTSTFTCVVCGLDTFSDVGATSCTACPSGKVIKDDGEDASNHDEEFDCKLSCSAGRYKSESNCLVCGSNKYSNEGDNFCTDCPMGKFISDNGANYYYHDAESDCEGVCQAGKYGTSSVTSLCTVCGANTYSDSGATTCTDCPAGKYISDDGTWYSNHDSSYDCDSCSAGKYLSESSCVVCGANTYSDYGAANCTNCPAGKWISDDGSYYGNHDSSSDCQGCSAGKYLESSLESSCVVCGANTYSDYGATTCTDCPAGKHISDDGTYSSNHDSSSDCSSCSSGTYSAGGSGCKICPSGFYSDRAAGSCTQCPNGKSIKDDGETQDLHDDIADCELFCPAGKYKTDSDNCKVCEGNMYSNDGDSVCKECPIGKYTKDDFDFDDDDGKYDEDDEDNEDNRIAKHHSSEGACFGHDDHGAIILGATLGIVAAIWFLYHLSFYLWKRAARARMKPPLESSNSTSTVANPLAPSDIELVKKSSSVSKEDGDDAIGGHIEAALEKSMKSEGADAKDLVGGASAVHRWMSGGGSGGFWSMSYIVINFVQNFTLVSLFDVEWPLSWSLSINWLNFSYFDVTIVLPTIMESDPELAKWLSFLVPLFFHPLLIARFDNGLFRRMDKTRSERIRKQVGSKEAWTGYKKTIFPMLFVPLTIFTIVGIVFAFLSNNDGNNDYDYNDDVYEGGNITSVVCLGLVALLMIFAFIKHLYLKDKNDRYVYRNWGDSPAAPVFIYAVYHILTATPVALAVDGYDDPSTSMIMYIIMSVILGSGGLCVMANDKRNDEDLCTILFNPLSLVPILFVLCFLLPIQILLTDSYNYNDDDYYHNGYNYHYDDDDYYGTNDALWGLQVFVATLPSALFCVYSIYTVISDSDRTWGKFFKVFSQVLIFLAMNTIYPAILALVTSGMSLGAFLMLTLLFVSVSQYTVVEGRRVATLSDDDMYADDGNPLIPLPPSVVSLVLVSILSLLMTAIVTIAVPQIAAPLLLGIGGVWLVVFGIFVVMHKVGLRSLHVRCEAAVGKDESMNTSFGSDAPTAEYGDDDDGEAKHRNSSVESLKAKIAQRKKKANMKRNDASGSKSAAIEREFNNKREKLEFGIFMFMYLISYLSGVNAVVSAMAEGGGLGITAMCLSPFYVLAPLIKLAQVARDMYKGVCRNIGKGGLTDYQASLEDKINGNIELSQTEDYSEEEEARRLFEQALTSALLGPYEQKYWWFKVFLLTEKACLAFIALYLGSTPTGIWAGVGLTAFGCLVSIITRPYWDDAEDMCDILARVSTLITIFVGGLIKTGIVETGNRFVQFSLFGVTLLSFIVLVMTLGPTRVFNALKTWVTAKRAGSKTSSEEGFATMTSFEAGTFSAPDVKEFTAPQQMWFLKHHPRVAAKLLADVGKDRFVTSLGEAHVTKSNTLKITTPLEPDQIAAAIAVFGCSENLKKLDLGSNIVSGSSLDKLIESIVLKYEDDPDKRIEVEFDASQASKFKRAMIDVLIKGSTCIKLNNERMSKPGVDLLAGAARCAKGLTHFEVTGSKITDDSAAMIASIIKNQSSTLVDFNISDNSLTDIGMNKLFDAICSKEEGEKINFKFNGNDGVKFEYWETVIGLQQDKKVDFKMERAKYLEISEESTVTVKDVVEVDEDSGKGEGGEP</sequence>
<dbReference type="Proteomes" id="UP001165160">
    <property type="component" value="Unassembled WGS sequence"/>
</dbReference>
<keyword evidence="2" id="KW-0812">Transmembrane</keyword>
<feature type="transmembrane region" description="Helical" evidence="2">
    <location>
        <begin position="1103"/>
        <end position="1122"/>
    </location>
</feature>
<evidence type="ECO:0000313" key="4">
    <source>
        <dbReference type="Proteomes" id="UP001165160"/>
    </source>
</evidence>
<keyword evidence="4" id="KW-1185">Reference proteome</keyword>
<feature type="transmembrane region" description="Helical" evidence="2">
    <location>
        <begin position="786"/>
        <end position="806"/>
    </location>
</feature>
<feature type="transmembrane region" description="Helical" evidence="2">
    <location>
        <begin position="1431"/>
        <end position="1450"/>
    </location>
</feature>
<organism evidence="3 4">
    <name type="scientific">Triparma verrucosa</name>
    <dbReference type="NCBI Taxonomy" id="1606542"/>
    <lineage>
        <taxon>Eukaryota</taxon>
        <taxon>Sar</taxon>
        <taxon>Stramenopiles</taxon>
        <taxon>Ochrophyta</taxon>
        <taxon>Bolidophyceae</taxon>
        <taxon>Parmales</taxon>
        <taxon>Triparmaceae</taxon>
        <taxon>Triparma</taxon>
    </lineage>
</organism>
<feature type="transmembrane region" description="Helical" evidence="2">
    <location>
        <begin position="880"/>
        <end position="899"/>
    </location>
</feature>
<feature type="transmembrane region" description="Helical" evidence="2">
    <location>
        <begin position="1405"/>
        <end position="1425"/>
    </location>
</feature>
<feature type="transmembrane region" description="Helical" evidence="2">
    <location>
        <begin position="983"/>
        <end position="1007"/>
    </location>
</feature>
<gene>
    <name evidence="3" type="ORF">TrVE_jg6439</name>
</gene>
<feature type="transmembrane region" description="Helical" evidence="2">
    <location>
        <begin position="1286"/>
        <end position="1307"/>
    </location>
</feature>
<feature type="transmembrane region" description="Helical" evidence="2">
    <location>
        <begin position="1076"/>
        <end position="1097"/>
    </location>
</feature>
<evidence type="ECO:0000256" key="2">
    <source>
        <dbReference type="SAM" id="Phobius"/>
    </source>
</evidence>
<feature type="transmembrane region" description="Helical" evidence="2">
    <location>
        <begin position="920"/>
        <end position="940"/>
    </location>
</feature>
<name>A0A9W7CHN4_9STRA</name>
<reference evidence="4" key="1">
    <citation type="journal article" date="2023" name="Commun. Biol.">
        <title>Genome analysis of Parmales, the sister group of diatoms, reveals the evolutionary specialization of diatoms from phago-mixotrophs to photoautotrophs.</title>
        <authorList>
            <person name="Ban H."/>
            <person name="Sato S."/>
            <person name="Yoshikawa S."/>
            <person name="Yamada K."/>
            <person name="Nakamura Y."/>
            <person name="Ichinomiya M."/>
            <person name="Sato N."/>
            <person name="Blanc-Mathieu R."/>
            <person name="Endo H."/>
            <person name="Kuwata A."/>
            <person name="Ogata H."/>
        </authorList>
    </citation>
    <scope>NUCLEOTIDE SEQUENCE [LARGE SCALE GENOMIC DNA]</scope>
    <source>
        <strain evidence="4">NIES 3699</strain>
    </source>
</reference>
<proteinExistence type="predicted"/>
<accession>A0A9W7CHN4</accession>
<protein>
    <recommendedName>
        <fullName evidence="5">Tyrosine-protein kinase ephrin type A/B receptor-like domain-containing protein</fullName>
    </recommendedName>
</protein>
<dbReference type="InterPro" id="IPR009030">
    <property type="entry name" value="Growth_fac_rcpt_cys_sf"/>
</dbReference>
<dbReference type="SUPFAM" id="SSF52047">
    <property type="entry name" value="RNI-like"/>
    <property type="match status" value="1"/>
</dbReference>
<feature type="region of interest" description="Disordered" evidence="1">
    <location>
        <begin position="1217"/>
        <end position="1249"/>
    </location>
</feature>
<evidence type="ECO:0000313" key="3">
    <source>
        <dbReference type="EMBL" id="GMI08838.1"/>
    </source>
</evidence>
<dbReference type="PANTHER" id="PTHR46967">
    <property type="entry name" value="INSULIN-LIKE GROWTH FACTOR BINDING PROTEIN,N-TERMINAL"/>
    <property type="match status" value="1"/>
</dbReference>
<feature type="transmembrane region" description="Helical" evidence="2">
    <location>
        <begin position="730"/>
        <end position="750"/>
    </location>
</feature>
<feature type="transmembrane region" description="Helical" evidence="2">
    <location>
        <begin position="1143"/>
        <end position="1168"/>
    </location>
</feature>
<evidence type="ECO:0000256" key="1">
    <source>
        <dbReference type="SAM" id="MobiDB-lite"/>
    </source>
</evidence>
<dbReference type="SUPFAM" id="SSF57184">
    <property type="entry name" value="Growth factor receptor domain"/>
    <property type="match status" value="2"/>
</dbReference>
<comment type="caution">
    <text evidence="3">The sequence shown here is derived from an EMBL/GenBank/DDBJ whole genome shotgun (WGS) entry which is preliminary data.</text>
</comment>
<evidence type="ECO:0008006" key="5">
    <source>
        <dbReference type="Google" id="ProtNLM"/>
    </source>
</evidence>
<keyword evidence="2" id="KW-0472">Membrane</keyword>
<feature type="transmembrane region" description="Helical" evidence="2">
    <location>
        <begin position="1174"/>
        <end position="1195"/>
    </location>
</feature>
<feature type="transmembrane region" description="Helical" evidence="2">
    <location>
        <begin position="1489"/>
        <end position="1509"/>
    </location>
</feature>
<feature type="transmembrane region" description="Helical" evidence="2">
    <location>
        <begin position="1462"/>
        <end position="1483"/>
    </location>
</feature>
<feature type="transmembrane region" description="Helical" evidence="2">
    <location>
        <begin position="618"/>
        <end position="641"/>
    </location>
</feature>
<feature type="transmembrane region" description="Helical" evidence="2">
    <location>
        <begin position="1040"/>
        <end position="1064"/>
    </location>
</feature>
<dbReference type="PANTHER" id="PTHR46967:SF2">
    <property type="entry name" value="SUSHI, VON WILLEBRAND FACTOR TYPE A, EGF AND PENTRAXIN DOMAIN-CONTAINING PROTEIN 1-LIKE"/>
    <property type="match status" value="1"/>
</dbReference>
<dbReference type="Gene3D" id="2.10.50.10">
    <property type="entry name" value="Tumor Necrosis Factor Receptor, subunit A, domain 2"/>
    <property type="match status" value="4"/>
</dbReference>
<dbReference type="InterPro" id="IPR032675">
    <property type="entry name" value="LRR_dom_sf"/>
</dbReference>
<keyword evidence="2" id="KW-1133">Transmembrane helix</keyword>
<feature type="transmembrane region" description="Helical" evidence="2">
    <location>
        <begin position="952"/>
        <end position="971"/>
    </location>
</feature>
<dbReference type="PROSITE" id="PS51257">
    <property type="entry name" value="PROKAR_LIPOPROTEIN"/>
    <property type="match status" value="1"/>
</dbReference>
<dbReference type="SMART" id="SM01411">
    <property type="entry name" value="Ephrin_rec_like"/>
    <property type="match status" value="9"/>
</dbReference>
<feature type="transmembrane region" description="Helical" evidence="2">
    <location>
        <begin position="1313"/>
        <end position="1333"/>
    </location>
</feature>
<dbReference type="EMBL" id="BRXX01000388">
    <property type="protein sequence ID" value="GMI08838.1"/>
    <property type="molecule type" value="Genomic_DNA"/>
</dbReference>
<feature type="transmembrane region" description="Helical" evidence="2">
    <location>
        <begin position="839"/>
        <end position="860"/>
    </location>
</feature>